<comment type="caution">
    <text evidence="1">The sequence shown here is derived from an EMBL/GenBank/DDBJ whole genome shotgun (WGS) entry which is preliminary data.</text>
</comment>
<dbReference type="Proteomes" id="UP000735302">
    <property type="component" value="Unassembled WGS sequence"/>
</dbReference>
<keyword evidence="2" id="KW-1185">Reference proteome</keyword>
<reference evidence="1 2" key="1">
    <citation type="journal article" date="2021" name="Elife">
        <title>Chloroplast acquisition without the gene transfer in kleptoplastic sea slugs, Plakobranchus ocellatus.</title>
        <authorList>
            <person name="Maeda T."/>
            <person name="Takahashi S."/>
            <person name="Yoshida T."/>
            <person name="Shimamura S."/>
            <person name="Takaki Y."/>
            <person name="Nagai Y."/>
            <person name="Toyoda A."/>
            <person name="Suzuki Y."/>
            <person name="Arimoto A."/>
            <person name="Ishii H."/>
            <person name="Satoh N."/>
            <person name="Nishiyama T."/>
            <person name="Hasebe M."/>
            <person name="Maruyama T."/>
            <person name="Minagawa J."/>
            <person name="Obokata J."/>
            <person name="Shigenobu S."/>
        </authorList>
    </citation>
    <scope>NUCLEOTIDE SEQUENCE [LARGE SCALE GENOMIC DNA]</scope>
</reference>
<sequence length="80" mass="9151">MPPTDYTVGQDSTIPKTKVTHVGFSMTFVLFPLANMQQNRLSQVPTFQRELTIGTNLTWRKLKLKSIDPNGHNREYPVCD</sequence>
<gene>
    <name evidence="1" type="ORF">PoB_004268300</name>
</gene>
<dbReference type="AlphaFoldDB" id="A0AAV4B9A4"/>
<protein>
    <submittedName>
        <fullName evidence="1">Uncharacterized protein</fullName>
    </submittedName>
</protein>
<organism evidence="1 2">
    <name type="scientific">Plakobranchus ocellatus</name>
    <dbReference type="NCBI Taxonomy" id="259542"/>
    <lineage>
        <taxon>Eukaryota</taxon>
        <taxon>Metazoa</taxon>
        <taxon>Spiralia</taxon>
        <taxon>Lophotrochozoa</taxon>
        <taxon>Mollusca</taxon>
        <taxon>Gastropoda</taxon>
        <taxon>Heterobranchia</taxon>
        <taxon>Euthyneura</taxon>
        <taxon>Panpulmonata</taxon>
        <taxon>Sacoglossa</taxon>
        <taxon>Placobranchoidea</taxon>
        <taxon>Plakobranchidae</taxon>
        <taxon>Plakobranchus</taxon>
    </lineage>
</organism>
<name>A0AAV4B9A4_9GAST</name>
<accession>A0AAV4B9A4</accession>
<dbReference type="EMBL" id="BLXT01004654">
    <property type="protein sequence ID" value="GFO16178.1"/>
    <property type="molecule type" value="Genomic_DNA"/>
</dbReference>
<proteinExistence type="predicted"/>
<evidence type="ECO:0000313" key="1">
    <source>
        <dbReference type="EMBL" id="GFO16178.1"/>
    </source>
</evidence>
<evidence type="ECO:0000313" key="2">
    <source>
        <dbReference type="Proteomes" id="UP000735302"/>
    </source>
</evidence>